<reference evidence="2" key="1">
    <citation type="submission" date="2016-10" db="EMBL/GenBank/DDBJ databases">
        <authorList>
            <person name="de Groot N.N."/>
        </authorList>
    </citation>
    <scope>NUCLEOTIDE SEQUENCE</scope>
</reference>
<accession>A0A1W1DU89</accession>
<gene>
    <name evidence="2" type="ORF">MNB_SUP05-9-944</name>
</gene>
<dbReference type="EMBL" id="FPHX01000173">
    <property type="protein sequence ID" value="SFV85348.1"/>
    <property type="molecule type" value="Genomic_DNA"/>
</dbReference>
<evidence type="ECO:0000313" key="2">
    <source>
        <dbReference type="EMBL" id="SFV85348.1"/>
    </source>
</evidence>
<keyword evidence="1" id="KW-0812">Transmembrane</keyword>
<sequence length="49" mass="4736">MSVSLSSIVGVFVGVFDGALLTTTAAGLTIVVSAPSMGNTMVVVFSSGG</sequence>
<proteinExistence type="predicted"/>
<dbReference type="AlphaFoldDB" id="A0A1W1DU89"/>
<name>A0A1W1DU89_9ZZZZ</name>
<organism evidence="2">
    <name type="scientific">hydrothermal vent metagenome</name>
    <dbReference type="NCBI Taxonomy" id="652676"/>
    <lineage>
        <taxon>unclassified sequences</taxon>
        <taxon>metagenomes</taxon>
        <taxon>ecological metagenomes</taxon>
    </lineage>
</organism>
<protein>
    <submittedName>
        <fullName evidence="2">Uncharacterized protein</fullName>
    </submittedName>
</protein>
<keyword evidence="1" id="KW-0472">Membrane</keyword>
<evidence type="ECO:0000256" key="1">
    <source>
        <dbReference type="SAM" id="Phobius"/>
    </source>
</evidence>
<feature type="transmembrane region" description="Helical" evidence="1">
    <location>
        <begin position="6"/>
        <end position="32"/>
    </location>
</feature>
<keyword evidence="1" id="KW-1133">Transmembrane helix</keyword>